<gene>
    <name evidence="11" type="primary">IL7</name>
    <name evidence="11" type="ORF">Y1Q_0003723</name>
</gene>
<dbReference type="STRING" id="8496.A0A151MN39"/>
<dbReference type="GO" id="GO:0005139">
    <property type="term" value="F:interleukin-7 receptor binding"/>
    <property type="evidence" value="ECO:0007669"/>
    <property type="project" value="InterPro"/>
</dbReference>
<sequence>MSHAFFRSTFRFLLLLLVLLLANSSCKLESTAEIRANYENILIDDINILVNMSARTCDWYCKRKKDEYSSVIFCNDSQEIVSLQIMACDLLKLLYKQYNQKRRGEFYRKAAEVSCMTLDIIQGPCNEKKKMCQESNLHKHGKSPGKKCPQEVCVLKIYISSLQSCWNKFETETIR</sequence>
<evidence type="ECO:0000256" key="4">
    <source>
        <dbReference type="ARBA" id="ARBA00022514"/>
    </source>
</evidence>
<keyword evidence="8" id="KW-1015">Disulfide bond</keyword>
<dbReference type="SMR" id="A0A151MN39"/>
<dbReference type="GO" id="GO:0006955">
    <property type="term" value="P:immune response"/>
    <property type="evidence" value="ECO:0007669"/>
    <property type="project" value="InterPro"/>
</dbReference>
<feature type="signal peptide" evidence="10">
    <location>
        <begin position="1"/>
        <end position="24"/>
    </location>
</feature>
<accession>A0A151MN39</accession>
<keyword evidence="5" id="KW-0964">Secreted</keyword>
<keyword evidence="6 10" id="KW-0732">Signal</keyword>
<keyword evidence="12" id="KW-1185">Reference proteome</keyword>
<protein>
    <recommendedName>
        <fullName evidence="3">Interleukin-7</fullName>
    </recommendedName>
</protein>
<evidence type="ECO:0000313" key="11">
    <source>
        <dbReference type="EMBL" id="KYO25936.1"/>
    </source>
</evidence>
<evidence type="ECO:0000256" key="1">
    <source>
        <dbReference type="ARBA" id="ARBA00004613"/>
    </source>
</evidence>
<proteinExistence type="inferred from homology"/>
<dbReference type="PANTHER" id="PTHR48492">
    <property type="entry name" value="INTERLEUKIN-7"/>
    <property type="match status" value="1"/>
</dbReference>
<dbReference type="GeneID" id="109285993"/>
<comment type="similarity">
    <text evidence="2">Belongs to the IL-7/IL-9 family.</text>
</comment>
<keyword evidence="4" id="KW-0202">Cytokine</keyword>
<comment type="subcellular location">
    <subcellularLocation>
        <location evidence="1">Secreted</location>
    </subcellularLocation>
</comment>
<evidence type="ECO:0000313" key="12">
    <source>
        <dbReference type="Proteomes" id="UP000050525"/>
    </source>
</evidence>
<dbReference type="Proteomes" id="UP000050525">
    <property type="component" value="Unassembled WGS sequence"/>
</dbReference>
<feature type="chain" id="PRO_5007585283" description="Interleukin-7" evidence="10">
    <location>
        <begin position="25"/>
        <end position="175"/>
    </location>
</feature>
<reference evidence="11 12" key="1">
    <citation type="journal article" date="2012" name="Genome Biol.">
        <title>Sequencing three crocodilian genomes to illuminate the evolution of archosaurs and amniotes.</title>
        <authorList>
            <person name="St John J.A."/>
            <person name="Braun E.L."/>
            <person name="Isberg S.R."/>
            <person name="Miles L.G."/>
            <person name="Chong A.Y."/>
            <person name="Gongora J."/>
            <person name="Dalzell P."/>
            <person name="Moran C."/>
            <person name="Bed'hom B."/>
            <person name="Abzhanov A."/>
            <person name="Burgess S.C."/>
            <person name="Cooksey A.M."/>
            <person name="Castoe T.A."/>
            <person name="Crawford N.G."/>
            <person name="Densmore L.D."/>
            <person name="Drew J.C."/>
            <person name="Edwards S.V."/>
            <person name="Faircloth B.C."/>
            <person name="Fujita M.K."/>
            <person name="Greenwold M.J."/>
            <person name="Hoffmann F.G."/>
            <person name="Howard J.M."/>
            <person name="Iguchi T."/>
            <person name="Janes D.E."/>
            <person name="Khan S.Y."/>
            <person name="Kohno S."/>
            <person name="de Koning A.J."/>
            <person name="Lance S.L."/>
            <person name="McCarthy F.M."/>
            <person name="McCormack J.E."/>
            <person name="Merchant M.E."/>
            <person name="Peterson D.G."/>
            <person name="Pollock D.D."/>
            <person name="Pourmand N."/>
            <person name="Raney B.J."/>
            <person name="Roessler K.A."/>
            <person name="Sanford J.R."/>
            <person name="Sawyer R.H."/>
            <person name="Schmidt C.J."/>
            <person name="Triplett E.W."/>
            <person name="Tuberville T.D."/>
            <person name="Venegas-Anaya M."/>
            <person name="Howard J.T."/>
            <person name="Jarvis E.D."/>
            <person name="Guillette L.J.Jr."/>
            <person name="Glenn T.C."/>
            <person name="Green R.E."/>
            <person name="Ray D.A."/>
        </authorList>
    </citation>
    <scope>NUCLEOTIDE SEQUENCE [LARGE SCALE GENOMIC DNA]</scope>
    <source>
        <strain evidence="11">KSC_2009_1</strain>
    </source>
</reference>
<dbReference type="Pfam" id="PF01415">
    <property type="entry name" value="IL7"/>
    <property type="match status" value="1"/>
</dbReference>
<evidence type="ECO:0000256" key="2">
    <source>
        <dbReference type="ARBA" id="ARBA00007621"/>
    </source>
</evidence>
<evidence type="ECO:0000256" key="3">
    <source>
        <dbReference type="ARBA" id="ARBA00019460"/>
    </source>
</evidence>
<comment type="caution">
    <text evidence="11">The sequence shown here is derived from an EMBL/GenBank/DDBJ whole genome shotgun (WGS) entry which is preliminary data.</text>
</comment>
<keyword evidence="7" id="KW-0339">Growth factor</keyword>
<dbReference type="InterPro" id="IPR001181">
    <property type="entry name" value="IL-7"/>
</dbReference>
<keyword evidence="9" id="KW-0325">Glycoprotein</keyword>
<evidence type="ECO:0000256" key="7">
    <source>
        <dbReference type="ARBA" id="ARBA00023030"/>
    </source>
</evidence>
<evidence type="ECO:0000256" key="9">
    <source>
        <dbReference type="ARBA" id="ARBA00023180"/>
    </source>
</evidence>
<name>A0A151MN39_ALLMI</name>
<dbReference type="OrthoDB" id="9829887at2759"/>
<dbReference type="Gene3D" id="1.20.1250.50">
    <property type="match status" value="1"/>
</dbReference>
<dbReference type="PANTHER" id="PTHR48492:SF1">
    <property type="entry name" value="INTERLEUKIN-7"/>
    <property type="match status" value="1"/>
</dbReference>
<evidence type="ECO:0000256" key="5">
    <source>
        <dbReference type="ARBA" id="ARBA00022525"/>
    </source>
</evidence>
<dbReference type="GO" id="GO:0005125">
    <property type="term" value="F:cytokine activity"/>
    <property type="evidence" value="ECO:0007669"/>
    <property type="project" value="UniProtKB-KW"/>
</dbReference>
<dbReference type="EMBL" id="AKHW03005657">
    <property type="protein sequence ID" value="KYO25936.1"/>
    <property type="molecule type" value="Genomic_DNA"/>
</dbReference>
<evidence type="ECO:0000256" key="10">
    <source>
        <dbReference type="SAM" id="SignalP"/>
    </source>
</evidence>
<dbReference type="GO" id="GO:0008083">
    <property type="term" value="F:growth factor activity"/>
    <property type="evidence" value="ECO:0007669"/>
    <property type="project" value="UniProtKB-KW"/>
</dbReference>
<dbReference type="InterPro" id="IPR038325">
    <property type="entry name" value="IL7_sf"/>
</dbReference>
<evidence type="ECO:0000256" key="6">
    <source>
        <dbReference type="ARBA" id="ARBA00022729"/>
    </source>
</evidence>
<dbReference type="GO" id="GO:0005615">
    <property type="term" value="C:extracellular space"/>
    <property type="evidence" value="ECO:0007669"/>
    <property type="project" value="UniProtKB-KW"/>
</dbReference>
<organism evidence="11 12">
    <name type="scientific">Alligator mississippiensis</name>
    <name type="common">American alligator</name>
    <dbReference type="NCBI Taxonomy" id="8496"/>
    <lineage>
        <taxon>Eukaryota</taxon>
        <taxon>Metazoa</taxon>
        <taxon>Chordata</taxon>
        <taxon>Craniata</taxon>
        <taxon>Vertebrata</taxon>
        <taxon>Euteleostomi</taxon>
        <taxon>Archelosauria</taxon>
        <taxon>Archosauria</taxon>
        <taxon>Crocodylia</taxon>
        <taxon>Alligatoridae</taxon>
        <taxon>Alligatorinae</taxon>
        <taxon>Alligator</taxon>
    </lineage>
</organism>
<evidence type="ECO:0000256" key="8">
    <source>
        <dbReference type="ARBA" id="ARBA00023157"/>
    </source>
</evidence>
<dbReference type="AlphaFoldDB" id="A0A151MN39"/>